<dbReference type="AlphaFoldDB" id="A0A7K3WRL8"/>
<keyword evidence="3" id="KW-1185">Reference proteome</keyword>
<comment type="caution">
    <text evidence="2">The sequence shown here is derived from an EMBL/GenBank/DDBJ whole genome shotgun (WGS) entry which is preliminary data.</text>
</comment>
<protein>
    <submittedName>
        <fullName evidence="2">Uncharacterized protein</fullName>
    </submittedName>
</protein>
<proteinExistence type="predicted"/>
<accession>A0A7K3WRL8</accession>
<name>A0A7K3WRL8_9FLAO</name>
<feature type="chain" id="PRO_5029479502" evidence="1">
    <location>
        <begin position="23"/>
        <end position="119"/>
    </location>
</feature>
<reference evidence="2 3" key="1">
    <citation type="submission" date="2020-02" db="EMBL/GenBank/DDBJ databases">
        <title>Out from the shadows clarifying the taxonomy of the family Cryomorphaceae and related taxa by utilizing the GTDB taxonomic framework.</title>
        <authorList>
            <person name="Bowman J.P."/>
        </authorList>
    </citation>
    <scope>NUCLEOTIDE SEQUENCE [LARGE SCALE GENOMIC DNA]</scope>
    <source>
        <strain evidence="2 3">QSSC 1-22</strain>
    </source>
</reference>
<evidence type="ECO:0000313" key="2">
    <source>
        <dbReference type="EMBL" id="NEN23482.1"/>
    </source>
</evidence>
<evidence type="ECO:0000256" key="1">
    <source>
        <dbReference type="SAM" id="SignalP"/>
    </source>
</evidence>
<dbReference type="Proteomes" id="UP000486602">
    <property type="component" value="Unassembled WGS sequence"/>
</dbReference>
<organism evidence="2 3">
    <name type="scientific">Cryomorpha ignava</name>
    <dbReference type="NCBI Taxonomy" id="101383"/>
    <lineage>
        <taxon>Bacteria</taxon>
        <taxon>Pseudomonadati</taxon>
        <taxon>Bacteroidota</taxon>
        <taxon>Flavobacteriia</taxon>
        <taxon>Flavobacteriales</taxon>
        <taxon>Cryomorphaceae</taxon>
        <taxon>Cryomorpha</taxon>
    </lineage>
</organism>
<gene>
    <name evidence="2" type="ORF">G3O08_08205</name>
</gene>
<feature type="signal peptide" evidence="1">
    <location>
        <begin position="1"/>
        <end position="22"/>
    </location>
</feature>
<keyword evidence="1" id="KW-0732">Signal</keyword>
<dbReference type="EMBL" id="JAAGVY010000011">
    <property type="protein sequence ID" value="NEN23482.1"/>
    <property type="molecule type" value="Genomic_DNA"/>
</dbReference>
<sequence>MNHLKSLFGALLFVFTTLAVEAQTETQPVYYRYFSVEVQDLNQSEFNQFAAARTANTSLKFEEYCSTTSSLLISFDAAQPKRIEEMKSEITSELQSAFPTKTISTISTVSYSNHSNFCE</sequence>
<dbReference type="RefSeq" id="WP_163284759.1">
    <property type="nucleotide sequence ID" value="NZ_JAAGVY010000011.1"/>
</dbReference>
<evidence type="ECO:0000313" key="3">
    <source>
        <dbReference type="Proteomes" id="UP000486602"/>
    </source>
</evidence>